<dbReference type="GO" id="GO:0004385">
    <property type="term" value="F:GMP kinase activity"/>
    <property type="evidence" value="ECO:0007669"/>
    <property type="project" value="TreeGrafter"/>
</dbReference>
<evidence type="ECO:0000313" key="5">
    <source>
        <dbReference type="EMBL" id="KNC70317.1"/>
    </source>
</evidence>
<dbReference type="OrthoDB" id="6334211at2759"/>
<keyword evidence="3" id="KW-0418">Kinase</keyword>
<dbReference type="InterPro" id="IPR020590">
    <property type="entry name" value="Guanylate_kinase_CS"/>
</dbReference>
<keyword evidence="6" id="KW-1185">Reference proteome</keyword>
<dbReference type="GeneID" id="25917662"/>
<keyword evidence="2" id="KW-0808">Transferase</keyword>
<organism evidence="5 6">
    <name type="scientific">Sphaeroforma arctica JP610</name>
    <dbReference type="NCBI Taxonomy" id="667725"/>
    <lineage>
        <taxon>Eukaryota</taxon>
        <taxon>Ichthyosporea</taxon>
        <taxon>Ichthyophonida</taxon>
        <taxon>Sphaeroforma</taxon>
    </lineage>
</organism>
<feature type="non-terminal residue" evidence="5">
    <location>
        <position position="1"/>
    </location>
</feature>
<evidence type="ECO:0000256" key="1">
    <source>
        <dbReference type="ARBA" id="ARBA00005790"/>
    </source>
</evidence>
<gene>
    <name evidence="5" type="ORF">SARC_17158</name>
</gene>
<evidence type="ECO:0000259" key="4">
    <source>
        <dbReference type="PROSITE" id="PS50052"/>
    </source>
</evidence>
<dbReference type="EMBL" id="KQ251493">
    <property type="protein sequence ID" value="KNC70317.1"/>
    <property type="molecule type" value="Genomic_DNA"/>
</dbReference>
<name>A0A0L0F0T6_9EUKA</name>
<dbReference type="RefSeq" id="XP_014144219.1">
    <property type="nucleotide sequence ID" value="XM_014288744.1"/>
</dbReference>
<feature type="non-terminal residue" evidence="5">
    <location>
        <position position="58"/>
    </location>
</feature>
<dbReference type="FunFam" id="3.30.63.10:FF:000002">
    <property type="entry name" value="Guanylate kinase 1"/>
    <property type="match status" value="1"/>
</dbReference>
<accession>A0A0L0F0T6</accession>
<dbReference type="AlphaFoldDB" id="A0A0L0F0T6"/>
<feature type="domain" description="Guanylate kinase-like" evidence="4">
    <location>
        <begin position="1"/>
        <end position="58"/>
    </location>
</feature>
<evidence type="ECO:0000256" key="3">
    <source>
        <dbReference type="ARBA" id="ARBA00022777"/>
    </source>
</evidence>
<dbReference type="InterPro" id="IPR008145">
    <property type="entry name" value="GK/Ca_channel_bsu"/>
</dbReference>
<dbReference type="SUPFAM" id="SSF52540">
    <property type="entry name" value="P-loop containing nucleoside triphosphate hydrolases"/>
    <property type="match status" value="1"/>
</dbReference>
<dbReference type="Pfam" id="PF00625">
    <property type="entry name" value="Guanylate_kin"/>
    <property type="match status" value="1"/>
</dbReference>
<dbReference type="PANTHER" id="PTHR23117:SF13">
    <property type="entry name" value="GUANYLATE KINASE"/>
    <property type="match status" value="1"/>
</dbReference>
<dbReference type="PANTHER" id="PTHR23117">
    <property type="entry name" value="GUANYLATE KINASE-RELATED"/>
    <property type="match status" value="1"/>
</dbReference>
<dbReference type="InterPro" id="IPR008144">
    <property type="entry name" value="Guanylate_kin-like_dom"/>
</dbReference>
<sequence length="58" mass="6544">TTRKPREGEEDGVHYHYTSVESMKAEIAKNTFVEHAIFSGNHYGTSFNSVRKVIDSGK</sequence>
<proteinExistence type="inferred from homology"/>
<dbReference type="GO" id="GO:0005829">
    <property type="term" value="C:cytosol"/>
    <property type="evidence" value="ECO:0007669"/>
    <property type="project" value="TreeGrafter"/>
</dbReference>
<dbReference type="PROSITE" id="PS00856">
    <property type="entry name" value="GUANYLATE_KINASE_1"/>
    <property type="match status" value="1"/>
</dbReference>
<dbReference type="eggNOG" id="KOG0707">
    <property type="taxonomic scope" value="Eukaryota"/>
</dbReference>
<protein>
    <recommendedName>
        <fullName evidence="4">Guanylate kinase-like domain-containing protein</fullName>
    </recommendedName>
</protein>
<comment type="similarity">
    <text evidence="1">Belongs to the guanylate kinase family.</text>
</comment>
<evidence type="ECO:0000313" key="6">
    <source>
        <dbReference type="Proteomes" id="UP000054560"/>
    </source>
</evidence>
<dbReference type="InterPro" id="IPR027417">
    <property type="entry name" value="P-loop_NTPase"/>
</dbReference>
<dbReference type="STRING" id="667725.A0A0L0F0T6"/>
<reference evidence="5 6" key="1">
    <citation type="submission" date="2011-02" db="EMBL/GenBank/DDBJ databases">
        <title>The Genome Sequence of Sphaeroforma arctica JP610.</title>
        <authorList>
            <consortium name="The Broad Institute Genome Sequencing Platform"/>
            <person name="Russ C."/>
            <person name="Cuomo C."/>
            <person name="Young S.K."/>
            <person name="Zeng Q."/>
            <person name="Gargeya S."/>
            <person name="Alvarado L."/>
            <person name="Berlin A."/>
            <person name="Chapman S.B."/>
            <person name="Chen Z."/>
            <person name="Freedman E."/>
            <person name="Gellesch M."/>
            <person name="Goldberg J."/>
            <person name="Griggs A."/>
            <person name="Gujja S."/>
            <person name="Heilman E."/>
            <person name="Heiman D."/>
            <person name="Howarth C."/>
            <person name="Mehta T."/>
            <person name="Neiman D."/>
            <person name="Pearson M."/>
            <person name="Roberts A."/>
            <person name="Saif S."/>
            <person name="Shea T."/>
            <person name="Shenoy N."/>
            <person name="Sisk P."/>
            <person name="Stolte C."/>
            <person name="Sykes S."/>
            <person name="White J."/>
            <person name="Yandava C."/>
            <person name="Burger G."/>
            <person name="Gray M.W."/>
            <person name="Holland P.W.H."/>
            <person name="King N."/>
            <person name="Lang F.B.F."/>
            <person name="Roger A.J."/>
            <person name="Ruiz-Trillo I."/>
            <person name="Haas B."/>
            <person name="Nusbaum C."/>
            <person name="Birren B."/>
        </authorList>
    </citation>
    <scope>NUCLEOTIDE SEQUENCE [LARGE SCALE GENOMIC DNA]</scope>
    <source>
        <strain evidence="5 6">JP610</strain>
    </source>
</reference>
<dbReference type="Gene3D" id="3.30.63.10">
    <property type="entry name" value="Guanylate Kinase phosphate binding domain"/>
    <property type="match status" value="1"/>
</dbReference>
<dbReference type="Proteomes" id="UP000054560">
    <property type="component" value="Unassembled WGS sequence"/>
</dbReference>
<evidence type="ECO:0000256" key="2">
    <source>
        <dbReference type="ARBA" id="ARBA00022679"/>
    </source>
</evidence>
<dbReference type="PROSITE" id="PS50052">
    <property type="entry name" value="GUANYLATE_KINASE_2"/>
    <property type="match status" value="1"/>
</dbReference>